<name>A0A6L9G4Q2_9MICC</name>
<feature type="region of interest" description="Disordered" evidence="1">
    <location>
        <begin position="98"/>
        <end position="117"/>
    </location>
</feature>
<dbReference type="Proteomes" id="UP000477543">
    <property type="component" value="Unassembled WGS sequence"/>
</dbReference>
<dbReference type="RefSeq" id="WP_161448603.1">
    <property type="nucleotide sequence ID" value="NZ_WYDN01000005.1"/>
</dbReference>
<sequence length="117" mass="13006">MSVNFTYKTDLFVQQESCSVGCIAENAACPAEPAGHAMEMGRRLYLWRLLRESPAVTEDDPTMPLRSSMAAAMNSRVDATQQVVARERWGLSRANTKMQTLASNSTTPNNRDFIVHP</sequence>
<organism evidence="2 3">
    <name type="scientific">Glutamicibacter soli</name>
    <dbReference type="NCBI Taxonomy" id="453836"/>
    <lineage>
        <taxon>Bacteria</taxon>
        <taxon>Bacillati</taxon>
        <taxon>Actinomycetota</taxon>
        <taxon>Actinomycetes</taxon>
        <taxon>Micrococcales</taxon>
        <taxon>Micrococcaceae</taxon>
        <taxon>Glutamicibacter</taxon>
    </lineage>
</organism>
<evidence type="ECO:0000313" key="3">
    <source>
        <dbReference type="Proteomes" id="UP000477543"/>
    </source>
</evidence>
<comment type="caution">
    <text evidence="2">The sequence shown here is derived from an EMBL/GenBank/DDBJ whole genome shotgun (WGS) entry which is preliminary data.</text>
</comment>
<reference evidence="2 3" key="1">
    <citation type="submission" date="2020-01" db="EMBL/GenBank/DDBJ databases">
        <title>Glutamicibacter soli M275.</title>
        <authorList>
            <person name="Meng X."/>
        </authorList>
    </citation>
    <scope>NUCLEOTIDE SEQUENCE [LARGE SCALE GENOMIC DNA]</scope>
    <source>
        <strain evidence="2 3">M275</strain>
    </source>
</reference>
<protein>
    <submittedName>
        <fullName evidence="2">Uncharacterized protein</fullName>
    </submittedName>
</protein>
<dbReference type="EMBL" id="WYDN01000005">
    <property type="protein sequence ID" value="NAZ16017.1"/>
    <property type="molecule type" value="Genomic_DNA"/>
</dbReference>
<dbReference type="AlphaFoldDB" id="A0A6L9G4Q2"/>
<proteinExistence type="predicted"/>
<accession>A0A6L9G4Q2</accession>
<gene>
    <name evidence="2" type="ORF">GT020_08060</name>
</gene>
<feature type="compositionally biased region" description="Polar residues" evidence="1">
    <location>
        <begin position="98"/>
        <end position="110"/>
    </location>
</feature>
<evidence type="ECO:0000313" key="2">
    <source>
        <dbReference type="EMBL" id="NAZ16017.1"/>
    </source>
</evidence>
<evidence type="ECO:0000256" key="1">
    <source>
        <dbReference type="SAM" id="MobiDB-lite"/>
    </source>
</evidence>